<dbReference type="GO" id="GO:0046914">
    <property type="term" value="F:transition metal ion binding"/>
    <property type="evidence" value="ECO:0007669"/>
    <property type="project" value="InterPro"/>
</dbReference>
<feature type="domain" description="Ferrous iron transporter FeoA-like" evidence="2">
    <location>
        <begin position="1"/>
        <end position="59"/>
    </location>
</feature>
<organism evidence="3">
    <name type="scientific">marine metagenome</name>
    <dbReference type="NCBI Taxonomy" id="408172"/>
    <lineage>
        <taxon>unclassified sequences</taxon>
        <taxon>metagenomes</taxon>
        <taxon>ecological metagenomes</taxon>
    </lineage>
</organism>
<dbReference type="EMBL" id="UINC01090738">
    <property type="protein sequence ID" value="SVC42949.1"/>
    <property type="molecule type" value="Genomic_DNA"/>
</dbReference>
<accession>A0A382M1W7</accession>
<gene>
    <name evidence="3" type="ORF">METZ01_LOCUS295803</name>
</gene>
<dbReference type="InterPro" id="IPR007167">
    <property type="entry name" value="Fe-transptr_FeoA-like"/>
</dbReference>
<dbReference type="Gene3D" id="2.30.30.90">
    <property type="match status" value="1"/>
</dbReference>
<evidence type="ECO:0000259" key="2">
    <source>
        <dbReference type="Pfam" id="PF04023"/>
    </source>
</evidence>
<dbReference type="PANTHER" id="PTHR42954:SF2">
    <property type="entry name" value="FE(2+) TRANSPORT PROTEIN A"/>
    <property type="match status" value="1"/>
</dbReference>
<dbReference type="SUPFAM" id="SSF50037">
    <property type="entry name" value="C-terminal domain of transcriptional repressors"/>
    <property type="match status" value="1"/>
</dbReference>
<keyword evidence="1" id="KW-0408">Iron</keyword>
<proteinExistence type="predicted"/>
<dbReference type="AlphaFoldDB" id="A0A382M1W7"/>
<evidence type="ECO:0000256" key="1">
    <source>
        <dbReference type="ARBA" id="ARBA00023004"/>
    </source>
</evidence>
<dbReference type="PANTHER" id="PTHR42954">
    <property type="entry name" value="FE(2+) TRANSPORT PROTEIN A"/>
    <property type="match status" value="1"/>
</dbReference>
<dbReference type="Pfam" id="PF04023">
    <property type="entry name" value="FeoA"/>
    <property type="match status" value="1"/>
</dbReference>
<reference evidence="3" key="1">
    <citation type="submission" date="2018-05" db="EMBL/GenBank/DDBJ databases">
        <authorList>
            <person name="Lanie J.A."/>
            <person name="Ng W.-L."/>
            <person name="Kazmierczak K.M."/>
            <person name="Andrzejewski T.M."/>
            <person name="Davidsen T.M."/>
            <person name="Wayne K.J."/>
            <person name="Tettelin H."/>
            <person name="Glass J.I."/>
            <person name="Rusch D."/>
            <person name="Podicherti R."/>
            <person name="Tsui H.-C.T."/>
            <person name="Winkler M.E."/>
        </authorList>
    </citation>
    <scope>NUCLEOTIDE SEQUENCE</scope>
</reference>
<sequence>MHPGDTAVISGFKSEIKSKARLVEMGLLPGTIIRIVKQAPFSGAVEIKVRDYYLSLRPED</sequence>
<dbReference type="InterPro" id="IPR038157">
    <property type="entry name" value="FeoA_core_dom"/>
</dbReference>
<protein>
    <recommendedName>
        <fullName evidence="2">Ferrous iron transporter FeoA-like domain-containing protein</fullName>
    </recommendedName>
</protein>
<feature type="non-terminal residue" evidence="3">
    <location>
        <position position="60"/>
    </location>
</feature>
<dbReference type="InterPro" id="IPR052713">
    <property type="entry name" value="FeoA"/>
</dbReference>
<evidence type="ECO:0000313" key="3">
    <source>
        <dbReference type="EMBL" id="SVC42949.1"/>
    </source>
</evidence>
<name>A0A382M1W7_9ZZZZ</name>
<dbReference type="InterPro" id="IPR008988">
    <property type="entry name" value="Transcriptional_repressor_C"/>
</dbReference>